<feature type="domain" description="Neurotransmitter-gated ion-channel transmembrane" evidence="2">
    <location>
        <begin position="140"/>
        <end position="214"/>
    </location>
</feature>
<evidence type="ECO:0000259" key="2">
    <source>
        <dbReference type="Pfam" id="PF02932"/>
    </source>
</evidence>
<evidence type="ECO:0000313" key="4">
    <source>
        <dbReference type="WBParaSite" id="MBELARI_LOCUS12332"/>
    </source>
</evidence>
<keyword evidence="1" id="KW-0812">Transmembrane</keyword>
<dbReference type="InterPro" id="IPR038050">
    <property type="entry name" value="Neuro_actylchol_rec"/>
</dbReference>
<sequence length="256" mass="28622">MSYLWVSLSGDAYAAADAYAPYSLDLSPTGFHFFKFLDHFLSEQCFATQGEVENGIKEFIDSMGPAFCTLGIENLAKLFSLLPTALLENYDKRVNPFYITNKTVLVKFSVPSITLEQVVNQENQATFLYGLNVVRFGEQTGDPVTIGLTSMLALSITLSVVADNVPKAATVPLIGWFVVVCLTLCILSVFFGVILDKYRSTSKQKNNEMIKKVSIFLLCLFQLSLLINVIVFFSFSWNHDQYSLIDLFLDKYDVTG</sequence>
<feature type="transmembrane region" description="Helical" evidence="1">
    <location>
        <begin position="215"/>
        <end position="237"/>
    </location>
</feature>
<dbReference type="Pfam" id="PF02932">
    <property type="entry name" value="Neur_chan_memb"/>
    <property type="match status" value="1"/>
</dbReference>
<feature type="transmembrane region" description="Helical" evidence="1">
    <location>
        <begin position="174"/>
        <end position="195"/>
    </location>
</feature>
<dbReference type="AlphaFoldDB" id="A0AAF3EEE1"/>
<evidence type="ECO:0000256" key="1">
    <source>
        <dbReference type="SAM" id="Phobius"/>
    </source>
</evidence>
<accession>A0AAF3EEE1</accession>
<keyword evidence="3" id="KW-1185">Reference proteome</keyword>
<dbReference type="Proteomes" id="UP000887575">
    <property type="component" value="Unassembled WGS sequence"/>
</dbReference>
<dbReference type="GO" id="GO:0016020">
    <property type="term" value="C:membrane"/>
    <property type="evidence" value="ECO:0007669"/>
    <property type="project" value="InterPro"/>
</dbReference>
<proteinExistence type="predicted"/>
<dbReference type="WBParaSite" id="MBELARI_LOCUS12332">
    <property type="protein sequence ID" value="MBELARI_LOCUS12332"/>
    <property type="gene ID" value="MBELARI_LOCUS12332"/>
</dbReference>
<dbReference type="GO" id="GO:0003676">
    <property type="term" value="F:nucleic acid binding"/>
    <property type="evidence" value="ECO:0007669"/>
    <property type="project" value="InterPro"/>
</dbReference>
<dbReference type="InterPro" id="IPR036719">
    <property type="entry name" value="Neuro-gated_channel_TM_sf"/>
</dbReference>
<protein>
    <recommendedName>
        <fullName evidence="2">Neurotransmitter-gated ion-channel transmembrane domain-containing protein</fullName>
    </recommendedName>
</protein>
<dbReference type="GO" id="GO:0006811">
    <property type="term" value="P:monoatomic ion transport"/>
    <property type="evidence" value="ECO:0007669"/>
    <property type="project" value="InterPro"/>
</dbReference>
<dbReference type="Gene3D" id="3.30.420.10">
    <property type="entry name" value="Ribonuclease H-like superfamily/Ribonuclease H"/>
    <property type="match status" value="1"/>
</dbReference>
<organism evidence="3 4">
    <name type="scientific">Mesorhabditis belari</name>
    <dbReference type="NCBI Taxonomy" id="2138241"/>
    <lineage>
        <taxon>Eukaryota</taxon>
        <taxon>Metazoa</taxon>
        <taxon>Ecdysozoa</taxon>
        <taxon>Nematoda</taxon>
        <taxon>Chromadorea</taxon>
        <taxon>Rhabditida</taxon>
        <taxon>Rhabditina</taxon>
        <taxon>Rhabditomorpha</taxon>
        <taxon>Rhabditoidea</taxon>
        <taxon>Rhabditidae</taxon>
        <taxon>Mesorhabditinae</taxon>
        <taxon>Mesorhabditis</taxon>
    </lineage>
</organism>
<name>A0AAF3EEE1_9BILA</name>
<evidence type="ECO:0000313" key="3">
    <source>
        <dbReference type="Proteomes" id="UP000887575"/>
    </source>
</evidence>
<dbReference type="InterPro" id="IPR036397">
    <property type="entry name" value="RNaseH_sf"/>
</dbReference>
<reference evidence="4" key="1">
    <citation type="submission" date="2024-02" db="UniProtKB">
        <authorList>
            <consortium name="WormBaseParasite"/>
        </authorList>
    </citation>
    <scope>IDENTIFICATION</scope>
</reference>
<dbReference type="InterPro" id="IPR006029">
    <property type="entry name" value="Neurotrans-gated_channel_TM"/>
</dbReference>
<keyword evidence="1" id="KW-0472">Membrane</keyword>
<dbReference type="Gene3D" id="1.20.58.390">
    <property type="entry name" value="Neurotransmitter-gated ion-channel transmembrane domain"/>
    <property type="match status" value="1"/>
</dbReference>
<dbReference type="SUPFAM" id="SSF90112">
    <property type="entry name" value="Neurotransmitter-gated ion-channel transmembrane pore"/>
    <property type="match status" value="1"/>
</dbReference>
<keyword evidence="1" id="KW-1133">Transmembrane helix</keyword>